<dbReference type="InterPro" id="IPR015421">
    <property type="entry name" value="PyrdxlP-dep_Trfase_major"/>
</dbReference>
<comment type="pathway">
    <text evidence="6">Cofactor biosynthesis; methanofuran biosynthesis.</text>
</comment>
<evidence type="ECO:0000256" key="2">
    <source>
        <dbReference type="ARBA" id="ARBA00022793"/>
    </source>
</evidence>
<dbReference type="SUPFAM" id="SSF53383">
    <property type="entry name" value="PLP-dependent transferases"/>
    <property type="match status" value="1"/>
</dbReference>
<dbReference type="EC" id="4.1.1.25" evidence="6"/>
<accession>A0A832YU48</accession>
<dbReference type="EC" id="4.1.1.11" evidence="6"/>
<dbReference type="GO" id="GO:0015937">
    <property type="term" value="P:coenzyme A biosynthetic process"/>
    <property type="evidence" value="ECO:0007669"/>
    <property type="project" value="UniProtKB-UniRule"/>
</dbReference>
<dbReference type="Gene3D" id="3.90.1150.10">
    <property type="entry name" value="Aspartate Aminotransferase, domain 1"/>
    <property type="match status" value="1"/>
</dbReference>
<dbReference type="PROSITE" id="PS00392">
    <property type="entry name" value="DDC_GAD_HDC_YDC"/>
    <property type="match status" value="1"/>
</dbReference>
<dbReference type="InterPro" id="IPR002129">
    <property type="entry name" value="PyrdxlP-dep_de-COase"/>
</dbReference>
<dbReference type="InterPro" id="IPR050477">
    <property type="entry name" value="GrpII_AminoAcid_Decarb"/>
</dbReference>
<evidence type="ECO:0000256" key="7">
    <source>
        <dbReference type="PIRSR" id="PIRSR602129-50"/>
    </source>
</evidence>
<evidence type="ECO:0000313" key="8">
    <source>
        <dbReference type="EMBL" id="HIP17464.1"/>
    </source>
</evidence>
<evidence type="ECO:0000313" key="9">
    <source>
        <dbReference type="Proteomes" id="UP000605144"/>
    </source>
</evidence>
<organism evidence="8 9">
    <name type="scientific">Methanothermococcus okinawensis</name>
    <dbReference type="NCBI Taxonomy" id="155863"/>
    <lineage>
        <taxon>Archaea</taxon>
        <taxon>Methanobacteriati</taxon>
        <taxon>Methanobacteriota</taxon>
        <taxon>Methanomada group</taxon>
        <taxon>Methanococci</taxon>
        <taxon>Methanococcales</taxon>
        <taxon>Methanococcaceae</taxon>
        <taxon>Methanothermococcus</taxon>
    </lineage>
</organism>
<feature type="modified residue" description="N6-(pyridoxal phosphate)lysine" evidence="6 7">
    <location>
        <position position="240"/>
    </location>
</feature>
<dbReference type="InterPro" id="IPR015422">
    <property type="entry name" value="PyrdxlP-dep_Trfase_small"/>
</dbReference>
<evidence type="ECO:0000256" key="1">
    <source>
        <dbReference type="ARBA" id="ARBA00001933"/>
    </source>
</evidence>
<comment type="similarity">
    <text evidence="6">Belongs to the group II decarboxylase family. MfnA subfamily.</text>
</comment>
<comment type="caution">
    <text evidence="8">The sequence shown here is derived from an EMBL/GenBank/DDBJ whole genome shotgun (WGS) entry which is preliminary data.</text>
</comment>
<protein>
    <recommendedName>
        <fullName evidence="6">Probable L-tyrosine/L-aspartate decarboxylase</fullName>
        <shortName evidence="6">TDC/ADC</shortName>
        <ecNumber evidence="6">4.1.1.11</ecNumber>
        <ecNumber evidence="6">4.1.1.25</ecNumber>
    </recommendedName>
</protein>
<dbReference type="InterPro" id="IPR021115">
    <property type="entry name" value="Pyridoxal-P_BS"/>
</dbReference>
<comment type="catalytic activity">
    <reaction evidence="6">
        <text>L-tyrosine + H(+) = tyramine + CO2</text>
        <dbReference type="Rhea" id="RHEA:14345"/>
        <dbReference type="ChEBI" id="CHEBI:15378"/>
        <dbReference type="ChEBI" id="CHEBI:16526"/>
        <dbReference type="ChEBI" id="CHEBI:58315"/>
        <dbReference type="ChEBI" id="CHEBI:327995"/>
        <dbReference type="EC" id="4.1.1.25"/>
    </reaction>
</comment>
<dbReference type="InterPro" id="IPR020931">
    <property type="entry name" value="MfnA"/>
</dbReference>
<dbReference type="Gene3D" id="3.40.640.10">
    <property type="entry name" value="Type I PLP-dependent aspartate aminotransferase-like (Major domain)"/>
    <property type="match status" value="1"/>
</dbReference>
<comment type="similarity">
    <text evidence="5">Belongs to the group II decarboxylase family. Sphingosine-1-phosphate lyase subfamily.</text>
</comment>
<comment type="cofactor">
    <cofactor evidence="1 6 7">
        <name>pyridoxal 5'-phosphate</name>
        <dbReference type="ChEBI" id="CHEBI:597326"/>
    </cofactor>
</comment>
<comment type="catalytic activity">
    <reaction evidence="6">
        <text>L-aspartate + H(+) = beta-alanine + CO2</text>
        <dbReference type="Rhea" id="RHEA:19497"/>
        <dbReference type="ChEBI" id="CHEBI:15378"/>
        <dbReference type="ChEBI" id="CHEBI:16526"/>
        <dbReference type="ChEBI" id="CHEBI:29991"/>
        <dbReference type="ChEBI" id="CHEBI:57966"/>
        <dbReference type="EC" id="4.1.1.11"/>
    </reaction>
</comment>
<dbReference type="PANTHER" id="PTHR42735">
    <property type="match status" value="1"/>
</dbReference>
<dbReference type="GO" id="GO:0004837">
    <property type="term" value="F:tyrosine decarboxylase activity"/>
    <property type="evidence" value="ECO:0007669"/>
    <property type="project" value="UniProtKB-UniRule"/>
</dbReference>
<dbReference type="UniPathway" id="UPA00080"/>
<dbReference type="NCBIfam" id="TIGR03812">
    <property type="entry name" value="tyr_de_CO2_Arch"/>
    <property type="match status" value="1"/>
</dbReference>
<proteinExistence type="inferred from homology"/>
<keyword evidence="4 6" id="KW-0456">Lyase</keyword>
<comment type="pathway">
    <text evidence="6">Cofactor biosynthesis; coenzyme A biosynthesis.</text>
</comment>
<comment type="function">
    <text evidence="6">Catalyzes the decarboxylation of L-tyrosine to produce tyramine for methanofuran biosynthesis. Can also catalyze the decarboxylation of L-aspartate to produce beta-alanine for coenzyme A (CoA) biosynthesis.</text>
</comment>
<dbReference type="GO" id="GO:0019752">
    <property type="term" value="P:carboxylic acid metabolic process"/>
    <property type="evidence" value="ECO:0007669"/>
    <property type="project" value="InterPro"/>
</dbReference>
<evidence type="ECO:0000256" key="3">
    <source>
        <dbReference type="ARBA" id="ARBA00022898"/>
    </source>
</evidence>
<reference evidence="8" key="1">
    <citation type="journal article" date="2020" name="ISME J.">
        <title>Gammaproteobacteria mediating utilization of methyl-, sulfur- and petroleum organic compounds in deep ocean hydrothermal plumes.</title>
        <authorList>
            <person name="Zhou Z."/>
            <person name="Liu Y."/>
            <person name="Pan J."/>
            <person name="Cron B.R."/>
            <person name="Toner B.M."/>
            <person name="Anantharaman K."/>
            <person name="Breier J.A."/>
            <person name="Dick G.J."/>
            <person name="Li M."/>
        </authorList>
    </citation>
    <scope>NUCLEOTIDE SEQUENCE</scope>
    <source>
        <strain evidence="8">SZUA-1385</strain>
    </source>
</reference>
<dbReference type="InterPro" id="IPR015424">
    <property type="entry name" value="PyrdxlP-dep_Trfase"/>
</dbReference>
<dbReference type="PANTHER" id="PTHR42735:SF6">
    <property type="entry name" value="SPHINGOSINE-1-PHOSPHATE LYASE 1"/>
    <property type="match status" value="1"/>
</dbReference>
<dbReference type="UniPathway" id="UPA00241"/>
<dbReference type="HAMAP" id="MF_01610">
    <property type="entry name" value="MfnA_decarbox"/>
    <property type="match status" value="1"/>
</dbReference>
<sequence>MKEKEILRELKKYRERDLKYEDGKILGSMCSKPHPISKKIVEMFLESNLGDPGLFPGTKELEGKVIKMMGNILNNRNPFGYIISGGTEANITAMRVIKKISRGKKGKDKDKKVNIILPKTAHFSFEKARDMMDLNYISPPLDKNYIMDVKYLKDYIEDKREKHGIDGIVAIAGCTELGTIDNVLELSKIAKEYNIYIHVDAAFGGFVIPFLEEKYRLENYNYEFDFSLDNVFSITIDPHKMGLAPIPAGGILFKDYSFKKYLDVEAPYLTDTYQATLIGTRTGIGVATTWALMKLLGSEGYRKIVSKCMENSYYLIKRMREYGFEEVITPVLNIVTIKDENPLRTSLMLRDMGWYVSICRCVDALRIIVMPHINKDHIDNFIEALSQCKRD</sequence>
<evidence type="ECO:0000256" key="5">
    <source>
        <dbReference type="ARBA" id="ARBA00038302"/>
    </source>
</evidence>
<name>A0A832YU48_9EURY</name>
<dbReference type="GO" id="GO:2001120">
    <property type="term" value="P:methanofuran biosynthetic process"/>
    <property type="evidence" value="ECO:0007669"/>
    <property type="project" value="UniProtKB-UniRule"/>
</dbReference>
<evidence type="ECO:0000256" key="4">
    <source>
        <dbReference type="ARBA" id="ARBA00023239"/>
    </source>
</evidence>
<dbReference type="EMBL" id="DQSV01000081">
    <property type="protein sequence ID" value="HIP17464.1"/>
    <property type="molecule type" value="Genomic_DNA"/>
</dbReference>
<dbReference type="AlphaFoldDB" id="A0A832YU48"/>
<dbReference type="GO" id="GO:0004068">
    <property type="term" value="F:aspartate 1-decarboxylase activity"/>
    <property type="evidence" value="ECO:0007669"/>
    <property type="project" value="UniProtKB-UniRule"/>
</dbReference>
<keyword evidence="2 6" id="KW-0210">Decarboxylase</keyword>
<dbReference type="GO" id="GO:0030170">
    <property type="term" value="F:pyridoxal phosphate binding"/>
    <property type="evidence" value="ECO:0007669"/>
    <property type="project" value="UniProtKB-UniRule"/>
</dbReference>
<gene>
    <name evidence="6 8" type="primary">mfnA</name>
    <name evidence="8" type="ORF">EYG76_04105</name>
</gene>
<evidence type="ECO:0000256" key="6">
    <source>
        <dbReference type="HAMAP-Rule" id="MF_01610"/>
    </source>
</evidence>
<dbReference type="Proteomes" id="UP000605144">
    <property type="component" value="Unassembled WGS sequence"/>
</dbReference>
<keyword evidence="3 6" id="KW-0663">Pyridoxal phosphate</keyword>
<dbReference type="Pfam" id="PF00282">
    <property type="entry name" value="Pyridoxal_deC"/>
    <property type="match status" value="1"/>
</dbReference>